<sequence length="107" mass="11821">MTINIEALKQGLDDVRERHLQFESEVKDELSKIKDTLVAQAVANSRNETILSSLVEEIKSFRSEFMNLLTESVKASNSQNSGWHELAVKVVMSVLALAAAAYGVSKL</sequence>
<evidence type="ECO:0000313" key="1">
    <source>
        <dbReference type="EMBL" id="ASS74087.1"/>
    </source>
</evidence>
<protein>
    <submittedName>
        <fullName evidence="1">Uncharacterized protein</fullName>
    </submittedName>
</protein>
<proteinExistence type="predicted"/>
<dbReference type="KEGG" id="tab:CIG75_03190"/>
<keyword evidence="2" id="KW-1185">Reference proteome</keyword>
<gene>
    <name evidence="1" type="ORF">CIG75_03190</name>
</gene>
<dbReference type="OrthoDB" id="9853860at2"/>
<dbReference type="RefSeq" id="WP_094235346.1">
    <property type="nucleotide sequence ID" value="NZ_CP022657.1"/>
</dbReference>
<organism evidence="1 2">
    <name type="scientific">Tumebacillus algifaecis</name>
    <dbReference type="NCBI Taxonomy" id="1214604"/>
    <lineage>
        <taxon>Bacteria</taxon>
        <taxon>Bacillati</taxon>
        <taxon>Bacillota</taxon>
        <taxon>Bacilli</taxon>
        <taxon>Bacillales</taxon>
        <taxon>Alicyclobacillaceae</taxon>
        <taxon>Tumebacillus</taxon>
    </lineage>
</organism>
<reference evidence="1 2" key="1">
    <citation type="journal article" date="2015" name="Int. J. Syst. Evol. Microbiol.">
        <title>Tumebacillus algifaecis sp. nov., isolated from decomposing algal scum.</title>
        <authorList>
            <person name="Wu Y.F."/>
            <person name="Zhang B."/>
            <person name="Xing P."/>
            <person name="Wu Q.L."/>
            <person name="Liu S.J."/>
        </authorList>
    </citation>
    <scope>NUCLEOTIDE SEQUENCE [LARGE SCALE GENOMIC DNA]</scope>
    <source>
        <strain evidence="1 2">THMBR28</strain>
    </source>
</reference>
<dbReference type="AlphaFoldDB" id="A0A223CY50"/>
<evidence type="ECO:0000313" key="2">
    <source>
        <dbReference type="Proteomes" id="UP000214688"/>
    </source>
</evidence>
<name>A0A223CY50_9BACL</name>
<accession>A0A223CY50</accession>
<dbReference type="EMBL" id="CP022657">
    <property type="protein sequence ID" value="ASS74087.1"/>
    <property type="molecule type" value="Genomic_DNA"/>
</dbReference>
<dbReference type="Proteomes" id="UP000214688">
    <property type="component" value="Chromosome"/>
</dbReference>